<dbReference type="AlphaFoldDB" id="A0A840WS74"/>
<sequence length="240" mass="26187">MAALDPTFKSNVNSVAEFDGVVEPDGPNHYRFSGTLKSSCQLYRGDESFHNTVRLGHGATSGEYSYLEYEIVGSGENTWQVEGSGSREANETVDFRVGVNDGLSGQFHYGSSVTVPPGGPKQRFTPVYIVDDPYGENKYDIRAEGTVRADGPTGYVIECEFSAYDGPGAMTDQSATFGWKTSSGKWEYKSFYCKDTPTTFTIRGTRKSGENVQVVVGATSKVLNLYGYGDEVDLALPENF</sequence>
<comment type="caution">
    <text evidence="1">The sequence shown here is derived from an EMBL/GenBank/DDBJ whole genome shotgun (WGS) entry which is preliminary data.</text>
</comment>
<evidence type="ECO:0000313" key="2">
    <source>
        <dbReference type="Proteomes" id="UP000579647"/>
    </source>
</evidence>
<gene>
    <name evidence="1" type="ORF">HNR07_005544</name>
</gene>
<keyword evidence="2" id="KW-1185">Reference proteome</keyword>
<dbReference type="Proteomes" id="UP000579647">
    <property type="component" value="Unassembled WGS sequence"/>
</dbReference>
<dbReference type="EMBL" id="JACHDO010000001">
    <property type="protein sequence ID" value="MBB5494407.1"/>
    <property type="molecule type" value="Genomic_DNA"/>
</dbReference>
<organism evidence="1 2">
    <name type="scientific">Nocardiopsis metallicus</name>
    <dbReference type="NCBI Taxonomy" id="179819"/>
    <lineage>
        <taxon>Bacteria</taxon>
        <taxon>Bacillati</taxon>
        <taxon>Actinomycetota</taxon>
        <taxon>Actinomycetes</taxon>
        <taxon>Streptosporangiales</taxon>
        <taxon>Nocardiopsidaceae</taxon>
        <taxon>Nocardiopsis</taxon>
    </lineage>
</organism>
<evidence type="ECO:0000313" key="1">
    <source>
        <dbReference type="EMBL" id="MBB5494407.1"/>
    </source>
</evidence>
<proteinExistence type="predicted"/>
<name>A0A840WS74_9ACTN</name>
<protein>
    <submittedName>
        <fullName evidence="1">Uncharacterized protein</fullName>
    </submittedName>
</protein>
<reference evidence="1 2" key="1">
    <citation type="submission" date="2020-08" db="EMBL/GenBank/DDBJ databases">
        <title>Sequencing the genomes of 1000 actinobacteria strains.</title>
        <authorList>
            <person name="Klenk H.-P."/>
        </authorList>
    </citation>
    <scope>NUCLEOTIDE SEQUENCE [LARGE SCALE GENOMIC DNA]</scope>
    <source>
        <strain evidence="1 2">DSM 44598</strain>
    </source>
</reference>
<accession>A0A840WS74</accession>
<dbReference type="RefSeq" id="WP_184367841.1">
    <property type="nucleotide sequence ID" value="NZ_BAAAKM010000012.1"/>
</dbReference>